<dbReference type="Proteomes" id="UP001620626">
    <property type="component" value="Unassembled WGS sequence"/>
</dbReference>
<gene>
    <name evidence="1" type="ORF">niasHT_038625</name>
</gene>
<evidence type="ECO:0000313" key="2">
    <source>
        <dbReference type="Proteomes" id="UP001620626"/>
    </source>
</evidence>
<dbReference type="EMBL" id="JBICBT010001317">
    <property type="protein sequence ID" value="KAL3073487.1"/>
    <property type="molecule type" value="Genomic_DNA"/>
</dbReference>
<accession>A0ABD2I6F7</accession>
<organism evidence="1 2">
    <name type="scientific">Heterodera trifolii</name>
    <dbReference type="NCBI Taxonomy" id="157864"/>
    <lineage>
        <taxon>Eukaryota</taxon>
        <taxon>Metazoa</taxon>
        <taxon>Ecdysozoa</taxon>
        <taxon>Nematoda</taxon>
        <taxon>Chromadorea</taxon>
        <taxon>Rhabditida</taxon>
        <taxon>Tylenchina</taxon>
        <taxon>Tylenchomorpha</taxon>
        <taxon>Tylenchoidea</taxon>
        <taxon>Heteroderidae</taxon>
        <taxon>Heteroderinae</taxon>
        <taxon>Heterodera</taxon>
    </lineage>
</organism>
<comment type="caution">
    <text evidence="1">The sequence shown here is derived from an EMBL/GenBank/DDBJ whole genome shotgun (WGS) entry which is preliminary data.</text>
</comment>
<name>A0ABD2I6F7_9BILA</name>
<proteinExistence type="predicted"/>
<reference evidence="1 2" key="1">
    <citation type="submission" date="2024-10" db="EMBL/GenBank/DDBJ databases">
        <authorList>
            <person name="Kim D."/>
        </authorList>
    </citation>
    <scope>NUCLEOTIDE SEQUENCE [LARGE SCALE GENOMIC DNA]</scope>
    <source>
        <strain evidence="1">BH-2024</strain>
    </source>
</reference>
<protein>
    <submittedName>
        <fullName evidence="1">Uncharacterized protein</fullName>
    </submittedName>
</protein>
<sequence length="404" mass="47531">MLLLVNNCTQMANSKIRNNELTVKILPSLFEDDAHTYHILAYCTGKGGLIYTENDCSKGIQLPALKNNWRHVFDEVAKLAFNDTQQCVAYEIHIWLKLKEDQHWVSWPTSYNSEIENNLLNHRILFGNHFYLTISPEMDSNSEHFYSIRVYCEEMTTNSAAKNWSMINENDKYNFKTYTKRSTMVVFNSEARQCTDSNTYCIKVWAVHKKLLYFDPSGPPLLNYVCKSNGNSERRHISFQNQFDLQIVPTIPKDDDNIYYVETQCHNKGNEHQTFKSVTSGGVKIFLHKFACKSYDITVRKVQKNWTKQIELYKYAIRQIKDAAELNVNIDNGYVYIFEYEKLVRTNRRWRSAGPSSNTNFFELNAEDYVVSDDDKMEEEDRKETELNKARMDETDDDCFYYFN</sequence>
<evidence type="ECO:0000313" key="1">
    <source>
        <dbReference type="EMBL" id="KAL3073487.1"/>
    </source>
</evidence>
<keyword evidence="2" id="KW-1185">Reference proteome</keyword>
<dbReference type="AlphaFoldDB" id="A0ABD2I6F7"/>